<gene>
    <name evidence="1" type="ORF">GOBAR_AA03941</name>
</gene>
<dbReference type="Proteomes" id="UP000239757">
    <property type="component" value="Unassembled WGS sequence"/>
</dbReference>
<dbReference type="EMBL" id="KZ663011">
    <property type="protein sequence ID" value="PPS16650.1"/>
    <property type="molecule type" value="Genomic_DNA"/>
</dbReference>
<accession>A0A2P5YM27</accession>
<reference evidence="1 2" key="1">
    <citation type="submission" date="2015-01" db="EMBL/GenBank/DDBJ databases">
        <title>Genome of allotetraploid Gossypium barbadense reveals genomic plasticity and fiber elongation in cotton evolution.</title>
        <authorList>
            <person name="Chen X."/>
            <person name="Liu X."/>
            <person name="Zhao B."/>
            <person name="Zheng H."/>
            <person name="Hu Y."/>
            <person name="Lu G."/>
            <person name="Yang C."/>
            <person name="Chen J."/>
            <person name="Shan C."/>
            <person name="Zhang L."/>
            <person name="Zhou Y."/>
            <person name="Wang L."/>
            <person name="Guo W."/>
            <person name="Bai Y."/>
            <person name="Ruan J."/>
            <person name="Shangguan X."/>
            <person name="Mao Y."/>
            <person name="Jiang J."/>
            <person name="Zhu Y."/>
            <person name="Lei J."/>
            <person name="Kang H."/>
            <person name="Chen S."/>
            <person name="He X."/>
            <person name="Wang R."/>
            <person name="Wang Y."/>
            <person name="Chen J."/>
            <person name="Wang L."/>
            <person name="Yu S."/>
            <person name="Wang B."/>
            <person name="Wei J."/>
            <person name="Song S."/>
            <person name="Lu X."/>
            <person name="Gao Z."/>
            <person name="Gu W."/>
            <person name="Deng X."/>
            <person name="Ma D."/>
            <person name="Wang S."/>
            <person name="Liang W."/>
            <person name="Fang L."/>
            <person name="Cai C."/>
            <person name="Zhu X."/>
            <person name="Zhou B."/>
            <person name="Zhang Y."/>
            <person name="Chen Z."/>
            <person name="Xu S."/>
            <person name="Zhu R."/>
            <person name="Wang S."/>
            <person name="Zhang T."/>
            <person name="Zhao G."/>
        </authorList>
    </citation>
    <scope>NUCLEOTIDE SEQUENCE [LARGE SCALE GENOMIC DNA]</scope>
    <source>
        <strain evidence="2">cv. Xinhai21</strain>
        <tissue evidence="1">Leaf</tissue>
    </source>
</reference>
<protein>
    <submittedName>
        <fullName evidence="1">Uncharacterized protein</fullName>
    </submittedName>
</protein>
<proteinExistence type="predicted"/>
<dbReference type="AlphaFoldDB" id="A0A2P5YM27"/>
<sequence length="81" mass="9262">MASSTSKLAFRIVLAALILLALFYVCRPLYWKISATVHDIRHNKQTDVEHEALKDMLSINPSQDVESEALKEMLFVKLLFV</sequence>
<name>A0A2P5YM27_GOSBA</name>
<evidence type="ECO:0000313" key="1">
    <source>
        <dbReference type="EMBL" id="PPS16650.1"/>
    </source>
</evidence>
<evidence type="ECO:0000313" key="2">
    <source>
        <dbReference type="Proteomes" id="UP000239757"/>
    </source>
</evidence>
<organism evidence="1 2">
    <name type="scientific">Gossypium barbadense</name>
    <name type="common">Sea Island cotton</name>
    <name type="synonym">Hibiscus barbadensis</name>
    <dbReference type="NCBI Taxonomy" id="3634"/>
    <lineage>
        <taxon>Eukaryota</taxon>
        <taxon>Viridiplantae</taxon>
        <taxon>Streptophyta</taxon>
        <taxon>Embryophyta</taxon>
        <taxon>Tracheophyta</taxon>
        <taxon>Spermatophyta</taxon>
        <taxon>Magnoliopsida</taxon>
        <taxon>eudicotyledons</taxon>
        <taxon>Gunneridae</taxon>
        <taxon>Pentapetalae</taxon>
        <taxon>rosids</taxon>
        <taxon>malvids</taxon>
        <taxon>Malvales</taxon>
        <taxon>Malvaceae</taxon>
        <taxon>Malvoideae</taxon>
        <taxon>Gossypium</taxon>
    </lineage>
</organism>
<dbReference type="OrthoDB" id="1090530at2759"/>